<feature type="compositionally biased region" description="Low complexity" evidence="1">
    <location>
        <begin position="434"/>
        <end position="444"/>
    </location>
</feature>
<evidence type="ECO:0000313" key="2">
    <source>
        <dbReference type="Ensembl" id="ENSPPYP00000029818.1"/>
    </source>
</evidence>
<accession>A0A8I5YKS3</accession>
<dbReference type="Proteomes" id="UP000001595">
    <property type="component" value="Chromosome 19"/>
</dbReference>
<feature type="region of interest" description="Disordered" evidence="1">
    <location>
        <begin position="423"/>
        <end position="444"/>
    </location>
</feature>
<dbReference type="GeneTree" id="ENSGT00940000163677"/>
<dbReference type="Ensembl" id="ENSPPYT00000048617.1">
    <property type="protein sequence ID" value="ENSPPYP00000029818.1"/>
    <property type="gene ID" value="ENSPPYG00000041093.1"/>
</dbReference>
<organism evidence="2 3">
    <name type="scientific">Pongo abelii</name>
    <name type="common">Sumatran orangutan</name>
    <name type="synonym">Pongo pygmaeus abelii</name>
    <dbReference type="NCBI Taxonomy" id="9601"/>
    <lineage>
        <taxon>Eukaryota</taxon>
        <taxon>Metazoa</taxon>
        <taxon>Chordata</taxon>
        <taxon>Craniata</taxon>
        <taxon>Vertebrata</taxon>
        <taxon>Euteleostomi</taxon>
        <taxon>Mammalia</taxon>
        <taxon>Eutheria</taxon>
        <taxon>Euarchontoglires</taxon>
        <taxon>Primates</taxon>
        <taxon>Haplorrhini</taxon>
        <taxon>Catarrhini</taxon>
        <taxon>Hominidae</taxon>
        <taxon>Pongo</taxon>
    </lineage>
</organism>
<evidence type="ECO:0000256" key="1">
    <source>
        <dbReference type="SAM" id="MobiDB-lite"/>
    </source>
</evidence>
<feature type="region of interest" description="Disordered" evidence="1">
    <location>
        <begin position="210"/>
        <end position="234"/>
    </location>
</feature>
<proteinExistence type="predicted"/>
<dbReference type="PANTHER" id="PTHR33426">
    <property type="entry name" value="C2H2-TYPE DOMAIN-CONTAINING PROTEIN"/>
    <property type="match status" value="1"/>
</dbReference>
<protein>
    <submittedName>
        <fullName evidence="2">Uncharacterized protein</fullName>
    </submittedName>
</protein>
<evidence type="ECO:0000313" key="3">
    <source>
        <dbReference type="Proteomes" id="UP000001595"/>
    </source>
</evidence>
<reference evidence="2" key="2">
    <citation type="submission" date="2025-08" db="UniProtKB">
        <authorList>
            <consortium name="Ensembl"/>
        </authorList>
    </citation>
    <scope>IDENTIFICATION</scope>
</reference>
<keyword evidence="3" id="KW-1185">Reference proteome</keyword>
<sequence length="460" mass="46155">GYKRWWVFRDKGPSSTQGSLGRRVDSGLLQSRRGAARVPLLVLVEVGALAEGAAALPARVGPLARVRAQVAHQAAVAHEGLAAVAADVGLLARVQTLVLAQLGAAAEGLAALGAAIGPLAGVSALVLHQARAALEGLFAQWARVGLGAAVRALVPAQVRALVEGLAALGARVGFLAGVHAPVLHEVREQPEGLGAVGALVRLLPGSRPPSGTPLAAVPAGRAPQPEGAPGQDGATPVALGRVRLLVAVQAGAAHKGLAALGALVGPLARVDALVLQQAGGAREGLAALVASVQSLGRGVGNNRARSRGLAALRTHGGALARLLLLVGAEALPALGTRTGVLRRRQPLLGDPHGPPRKGLAASASPGLLHQGASPAGGRLWGPRAGRSASPRLARPTVRVDLTQLSPGAVPEPLRTGVTHRWRLPSGRPAMPRQAGVPAAVPATRRAPTGALLGLQPLGDN</sequence>
<dbReference type="PANTHER" id="PTHR33426:SF39">
    <property type="match status" value="1"/>
</dbReference>
<feature type="region of interest" description="Disordered" evidence="1">
    <location>
        <begin position="344"/>
        <end position="396"/>
    </location>
</feature>
<reference evidence="2 3" key="1">
    <citation type="submission" date="2008-02" db="EMBL/GenBank/DDBJ databases">
        <title>A 6x draft sequence assembly of the Pongo pygmaeus abelii genome.</title>
        <authorList>
            <person name="Wilson R.K."/>
            <person name="Mardis E."/>
        </authorList>
    </citation>
    <scope>NUCLEOTIDE SEQUENCE [LARGE SCALE GENOMIC DNA]</scope>
</reference>
<reference evidence="2" key="3">
    <citation type="submission" date="2025-09" db="UniProtKB">
        <authorList>
            <consortium name="Ensembl"/>
        </authorList>
    </citation>
    <scope>IDENTIFICATION</scope>
</reference>
<name>A0A8I5YKS3_PONAB</name>
<dbReference type="AlphaFoldDB" id="A0A8I5YKS3"/>